<dbReference type="Pfam" id="PF03724">
    <property type="entry name" value="META"/>
    <property type="match status" value="1"/>
</dbReference>
<organism evidence="4 5">
    <name type="scientific">Catalinimonas alkaloidigena</name>
    <dbReference type="NCBI Taxonomy" id="1075417"/>
    <lineage>
        <taxon>Bacteria</taxon>
        <taxon>Pseudomonadati</taxon>
        <taxon>Bacteroidota</taxon>
        <taxon>Cytophagia</taxon>
        <taxon>Cytophagales</taxon>
        <taxon>Catalimonadaceae</taxon>
        <taxon>Catalinimonas</taxon>
    </lineage>
</organism>
<evidence type="ECO:0000256" key="1">
    <source>
        <dbReference type="SAM" id="SignalP"/>
    </source>
</evidence>
<feature type="chain" id="PRO_5011615293" evidence="1">
    <location>
        <begin position="19"/>
        <end position="486"/>
    </location>
</feature>
<evidence type="ECO:0000259" key="3">
    <source>
        <dbReference type="Pfam" id="PF03724"/>
    </source>
</evidence>
<accession>A0A1G9K1G0</accession>
<dbReference type="Pfam" id="PF01764">
    <property type="entry name" value="Lipase_3"/>
    <property type="match status" value="1"/>
</dbReference>
<name>A0A1G9K1G0_9BACT</name>
<feature type="domain" description="DUF306" evidence="3">
    <location>
        <begin position="374"/>
        <end position="482"/>
    </location>
</feature>
<evidence type="ECO:0000313" key="4">
    <source>
        <dbReference type="EMBL" id="SDL43667.1"/>
    </source>
</evidence>
<dbReference type="OrthoDB" id="927373at2"/>
<keyword evidence="5" id="KW-1185">Reference proteome</keyword>
<dbReference type="STRING" id="1075417.SAMN05421823_10621"/>
<dbReference type="PANTHER" id="PTHR45856">
    <property type="entry name" value="ALPHA/BETA-HYDROLASES SUPERFAMILY PROTEIN"/>
    <property type="match status" value="1"/>
</dbReference>
<reference evidence="4 5" key="1">
    <citation type="submission" date="2016-10" db="EMBL/GenBank/DDBJ databases">
        <authorList>
            <person name="de Groot N.N."/>
        </authorList>
    </citation>
    <scope>NUCLEOTIDE SEQUENCE [LARGE SCALE GENOMIC DNA]</scope>
    <source>
        <strain evidence="4 5">DSM 25186</strain>
    </source>
</reference>
<dbReference type="RefSeq" id="WP_089683622.1">
    <property type="nucleotide sequence ID" value="NZ_FNFO01000006.1"/>
</dbReference>
<dbReference type="Gene3D" id="2.40.128.270">
    <property type="match status" value="1"/>
</dbReference>
<dbReference type="InterPro" id="IPR005184">
    <property type="entry name" value="DUF306_Meta_HslJ"/>
</dbReference>
<sequence>MKTPLLFLFLAWHVVARAQTPAQPGLQPGFDQEEYIELLRAYSRWGDSVFYHGIDASTRYQPVYRSPVNGLENAWELYRDATRNVAVVSIRGTTADPVSWLANFYAAMVPARGQLQLSDEQTFDYTLAEHPQAAVHVGWLVALASMAPDIRAKLDSCYQAGTRDIMLMGHSQGGAITFLLTAYLHHLQKAGELPADLRFKSYCSASPKPGNLYFAYEYEAATAGGWSSTVVNSADWVPEVPISIQTLHDFNPTNPFTNAQASIKQQKFPNRVALNYVYKQLTKHTLRAQKRYQKYLGKMASKMVVKQLPGFQVPKYYDSNHYVRTGPYVVLLANGPYLNEFPDSDTTVFIHHMLQSYLWLAQRMEVTSGGPSSDLQGSWQLDYLSGIRIAFEGLYPDARPVLMLDPENQLVNGNSSCNAFTAQAEFAGTSLTIHKPMAATMRACPGEGEMRFFQMLEQVNRYALTGRNTLELYANDVPVMRFTKLR</sequence>
<dbReference type="GO" id="GO:0006629">
    <property type="term" value="P:lipid metabolic process"/>
    <property type="evidence" value="ECO:0007669"/>
    <property type="project" value="InterPro"/>
</dbReference>
<proteinExistence type="predicted"/>
<evidence type="ECO:0000259" key="2">
    <source>
        <dbReference type="Pfam" id="PF01764"/>
    </source>
</evidence>
<dbReference type="SUPFAM" id="SSF53474">
    <property type="entry name" value="alpha/beta-Hydrolases"/>
    <property type="match status" value="1"/>
</dbReference>
<feature type="signal peptide" evidence="1">
    <location>
        <begin position="1"/>
        <end position="18"/>
    </location>
</feature>
<dbReference type="PANTHER" id="PTHR45856:SF24">
    <property type="entry name" value="FUNGAL LIPASE-LIKE DOMAIN-CONTAINING PROTEIN"/>
    <property type="match status" value="1"/>
</dbReference>
<dbReference type="InterPro" id="IPR051218">
    <property type="entry name" value="Sec_MonoDiacylglyc_Lipase"/>
</dbReference>
<feature type="domain" description="Fungal lipase-type" evidence="2">
    <location>
        <begin position="87"/>
        <end position="242"/>
    </location>
</feature>
<keyword evidence="1" id="KW-0732">Signal</keyword>
<dbReference type="CDD" id="cd00519">
    <property type="entry name" value="Lipase_3"/>
    <property type="match status" value="1"/>
</dbReference>
<dbReference type="Proteomes" id="UP000198510">
    <property type="component" value="Unassembled WGS sequence"/>
</dbReference>
<gene>
    <name evidence="4" type="ORF">SAMN05421823_10621</name>
</gene>
<dbReference type="InterPro" id="IPR002921">
    <property type="entry name" value="Fungal_lipase-type"/>
</dbReference>
<dbReference type="AlphaFoldDB" id="A0A1G9K1G0"/>
<dbReference type="InterPro" id="IPR038670">
    <property type="entry name" value="HslJ-like_sf"/>
</dbReference>
<dbReference type="Gene3D" id="3.40.50.1820">
    <property type="entry name" value="alpha/beta hydrolase"/>
    <property type="match status" value="1"/>
</dbReference>
<dbReference type="InterPro" id="IPR029058">
    <property type="entry name" value="AB_hydrolase_fold"/>
</dbReference>
<protein>
    <submittedName>
        <fullName evidence="4">META domain-containing protein</fullName>
    </submittedName>
</protein>
<dbReference type="EMBL" id="FNFO01000006">
    <property type="protein sequence ID" value="SDL43667.1"/>
    <property type="molecule type" value="Genomic_DNA"/>
</dbReference>
<evidence type="ECO:0000313" key="5">
    <source>
        <dbReference type="Proteomes" id="UP000198510"/>
    </source>
</evidence>